<evidence type="ECO:0000313" key="3">
    <source>
        <dbReference type="EnsemblPlants" id="KQL17128"/>
    </source>
</evidence>
<dbReference type="InterPro" id="IPR011053">
    <property type="entry name" value="Single_hybrid_motif"/>
</dbReference>
<proteinExistence type="predicted"/>
<dbReference type="AlphaFoldDB" id="K3ZGR9"/>
<dbReference type="Gramene" id="KQL17128">
    <property type="protein sequence ID" value="KQL17128"/>
    <property type="gene ID" value="SETIT_025771mg"/>
</dbReference>
<dbReference type="EMBL" id="CM003530">
    <property type="protein sequence ID" value="RCV19413.1"/>
    <property type="molecule type" value="Genomic_DNA"/>
</dbReference>
<dbReference type="EnsemblPlants" id="KQL17128">
    <property type="protein sequence ID" value="KQL17128"/>
    <property type="gene ID" value="SETIT_025771mg"/>
</dbReference>
<organism evidence="2">
    <name type="scientific">Setaria italica</name>
    <name type="common">Foxtail millet</name>
    <name type="synonym">Panicum italicum</name>
    <dbReference type="NCBI Taxonomy" id="4555"/>
    <lineage>
        <taxon>Eukaryota</taxon>
        <taxon>Viridiplantae</taxon>
        <taxon>Streptophyta</taxon>
        <taxon>Embryophyta</taxon>
        <taxon>Tracheophyta</taxon>
        <taxon>Spermatophyta</taxon>
        <taxon>Magnoliopsida</taxon>
        <taxon>Liliopsida</taxon>
        <taxon>Poales</taxon>
        <taxon>Poaceae</taxon>
        <taxon>PACMAD clade</taxon>
        <taxon>Panicoideae</taxon>
        <taxon>Panicodae</taxon>
        <taxon>Paniceae</taxon>
        <taxon>Cenchrinae</taxon>
        <taxon>Setaria</taxon>
    </lineage>
</organism>
<evidence type="ECO:0000259" key="1">
    <source>
        <dbReference type="Pfam" id="PF00364"/>
    </source>
</evidence>
<name>K3ZGR9_SETIT</name>
<dbReference type="SUPFAM" id="SSF51230">
    <property type="entry name" value="Single hybrid motif"/>
    <property type="match status" value="1"/>
</dbReference>
<dbReference type="HOGENOM" id="CLU_3192283_0_0_1"/>
<dbReference type="InterPro" id="IPR000089">
    <property type="entry name" value="Biotin_lipoyl"/>
</dbReference>
<accession>K3ZGR9</accession>
<dbReference type="EMBL" id="AGNK02002112">
    <property type="status" value="NOT_ANNOTATED_CDS"/>
    <property type="molecule type" value="Genomic_DNA"/>
</dbReference>
<sequence length="46" mass="5051">MVMEAMKMEHVVKVPHAGYVEGLKVTAGQQVFDSSVLFTIKNNTAN</sequence>
<reference evidence="3" key="3">
    <citation type="submission" date="2018-08" db="UniProtKB">
        <authorList>
            <consortium name="EnsemblPlants"/>
        </authorList>
    </citation>
    <scope>IDENTIFICATION</scope>
    <source>
        <strain evidence="3">Yugu1</strain>
    </source>
</reference>
<evidence type="ECO:0000313" key="4">
    <source>
        <dbReference type="Proteomes" id="UP000004995"/>
    </source>
</evidence>
<dbReference type="STRING" id="4555.K3ZGR9"/>
<keyword evidence="4" id="KW-1185">Reference proteome</keyword>
<reference evidence="2 4" key="1">
    <citation type="journal article" date="2012" name="Nat. Biotechnol.">
        <title>Reference genome sequence of the model plant Setaria.</title>
        <authorList>
            <person name="Bennetzen J.L."/>
            <person name="Schmutz J."/>
            <person name="Wang H."/>
            <person name="Percifield R."/>
            <person name="Hawkins J."/>
            <person name="Pontaroli A.C."/>
            <person name="Estep M."/>
            <person name="Feng L."/>
            <person name="Vaughn J.N."/>
            <person name="Grimwood J."/>
            <person name="Jenkins J."/>
            <person name="Barry K."/>
            <person name="Lindquist E."/>
            <person name="Hellsten U."/>
            <person name="Deshpande S."/>
            <person name="Wang X."/>
            <person name="Wu X."/>
            <person name="Mitros T."/>
            <person name="Triplett J."/>
            <person name="Yang X."/>
            <person name="Ye C.Y."/>
            <person name="Mauro-Herrera M."/>
            <person name="Wang L."/>
            <person name="Li P."/>
            <person name="Sharma M."/>
            <person name="Sharma R."/>
            <person name="Ronald P.C."/>
            <person name="Panaud O."/>
            <person name="Kellogg E.A."/>
            <person name="Brutnell T.P."/>
            <person name="Doust A.N."/>
            <person name="Tuskan G.A."/>
            <person name="Rokhsar D."/>
            <person name="Devos K.M."/>
        </authorList>
    </citation>
    <scope>NUCLEOTIDE SEQUENCE [LARGE SCALE GENOMIC DNA]</scope>
    <source>
        <strain evidence="4">cv. Yugu1</strain>
        <strain evidence="2">Yugu1</strain>
    </source>
</reference>
<feature type="domain" description="Lipoyl-binding" evidence="1">
    <location>
        <begin position="2"/>
        <end position="40"/>
    </location>
</feature>
<dbReference type="Gene3D" id="2.40.50.100">
    <property type="match status" value="1"/>
</dbReference>
<reference evidence="2" key="2">
    <citation type="submission" date="2015-07" db="EMBL/GenBank/DDBJ databases">
        <authorList>
            <person name="Noorani M."/>
        </authorList>
    </citation>
    <scope>NUCLEOTIDE SEQUENCE</scope>
    <source>
        <strain evidence="2">Yugu1</strain>
    </source>
</reference>
<dbReference type="Proteomes" id="UP000004995">
    <property type="component" value="Unassembled WGS sequence"/>
</dbReference>
<protein>
    <recommendedName>
        <fullName evidence="1">Lipoyl-binding domain-containing protein</fullName>
    </recommendedName>
</protein>
<dbReference type="Pfam" id="PF00364">
    <property type="entry name" value="Biotin_lipoyl"/>
    <property type="match status" value="1"/>
</dbReference>
<evidence type="ECO:0000313" key="2">
    <source>
        <dbReference type="EMBL" id="RCV19413.1"/>
    </source>
</evidence>
<dbReference type="OrthoDB" id="782326at2759"/>
<gene>
    <name evidence="2" type="ORF">SETIT_3G382200v2</name>
</gene>